<gene>
    <name evidence="1" type="ORF">M440DRAFT_1237197</name>
</gene>
<organism evidence="1 2">
    <name type="scientific">Trichoderma longibrachiatum ATCC 18648</name>
    <dbReference type="NCBI Taxonomy" id="983965"/>
    <lineage>
        <taxon>Eukaryota</taxon>
        <taxon>Fungi</taxon>
        <taxon>Dikarya</taxon>
        <taxon>Ascomycota</taxon>
        <taxon>Pezizomycotina</taxon>
        <taxon>Sordariomycetes</taxon>
        <taxon>Hypocreomycetidae</taxon>
        <taxon>Hypocreales</taxon>
        <taxon>Hypocreaceae</taxon>
        <taxon>Trichoderma</taxon>
    </lineage>
</organism>
<evidence type="ECO:0000313" key="1">
    <source>
        <dbReference type="EMBL" id="PTB76870.1"/>
    </source>
</evidence>
<dbReference type="Proteomes" id="UP000240760">
    <property type="component" value="Unassembled WGS sequence"/>
</dbReference>
<dbReference type="AlphaFoldDB" id="A0A2T4C5M9"/>
<name>A0A2T4C5M9_TRILO</name>
<sequence>MLGIKKRSVCEEKGRGGGVGCTVSCFPFAYRNRIAASLEEGERANWGLSVCTCSQLRDLRRPASTIWFGHEETAWGRAGGKFMFESSQCLITLPTVLTPVCFASKGDSRGQRRYKQRHRSGDRSRERLPFSDASRLLGLACHCCQVSEHTSLTVFCVC</sequence>
<keyword evidence="2" id="KW-1185">Reference proteome</keyword>
<accession>A0A2T4C5M9</accession>
<proteinExistence type="predicted"/>
<dbReference type="EMBL" id="KZ679131">
    <property type="protein sequence ID" value="PTB76870.1"/>
    <property type="molecule type" value="Genomic_DNA"/>
</dbReference>
<protein>
    <submittedName>
        <fullName evidence="1">Uncharacterized protein</fullName>
    </submittedName>
</protein>
<evidence type="ECO:0000313" key="2">
    <source>
        <dbReference type="Proteomes" id="UP000240760"/>
    </source>
</evidence>
<reference evidence="1 2" key="1">
    <citation type="submission" date="2016-07" db="EMBL/GenBank/DDBJ databases">
        <title>Multiple horizontal gene transfer events from other fungi enriched the ability of initially mycotrophic Trichoderma (Ascomycota) to feed on dead plant biomass.</title>
        <authorList>
            <consortium name="DOE Joint Genome Institute"/>
            <person name="Aerts A."/>
            <person name="Atanasova L."/>
            <person name="Chenthamara K."/>
            <person name="Zhang J."/>
            <person name="Grujic M."/>
            <person name="Henrissat B."/>
            <person name="Kuo A."/>
            <person name="Salamov A."/>
            <person name="Lipzen A."/>
            <person name="Labutti K."/>
            <person name="Barry K."/>
            <person name="Miao Y."/>
            <person name="Rahimi M.J."/>
            <person name="Shen Q."/>
            <person name="Grigoriev I.V."/>
            <person name="Kubicek C.P."/>
            <person name="Druzhinina I.S."/>
        </authorList>
    </citation>
    <scope>NUCLEOTIDE SEQUENCE [LARGE SCALE GENOMIC DNA]</scope>
    <source>
        <strain evidence="1 2">ATCC 18648</strain>
    </source>
</reference>